<dbReference type="EMBL" id="JAUSSW010000007">
    <property type="protein sequence ID" value="MDQ0103118.1"/>
    <property type="molecule type" value="Genomic_DNA"/>
</dbReference>
<reference evidence="1 2" key="1">
    <citation type="submission" date="2023-07" db="EMBL/GenBank/DDBJ databases">
        <title>Sorghum-associated microbial communities from plants grown in Nebraska, USA.</title>
        <authorList>
            <person name="Schachtman D."/>
        </authorList>
    </citation>
    <scope>NUCLEOTIDE SEQUENCE [LARGE SCALE GENOMIC DNA]</scope>
    <source>
        <strain evidence="1 2">CC523</strain>
    </source>
</reference>
<comment type="caution">
    <text evidence="1">The sequence shown here is derived from an EMBL/GenBank/DDBJ whole genome shotgun (WGS) entry which is preliminary data.</text>
</comment>
<keyword evidence="2" id="KW-1185">Reference proteome</keyword>
<accession>A0ABT9TN66</accession>
<organism evidence="1 2">
    <name type="scientific">Paenarthrobacter nicotinovorans</name>
    <name type="common">Arthrobacter nicotinovorans</name>
    <dbReference type="NCBI Taxonomy" id="29320"/>
    <lineage>
        <taxon>Bacteria</taxon>
        <taxon>Bacillati</taxon>
        <taxon>Actinomycetota</taxon>
        <taxon>Actinomycetes</taxon>
        <taxon>Micrococcales</taxon>
        <taxon>Micrococcaceae</taxon>
        <taxon>Paenarthrobacter</taxon>
    </lineage>
</organism>
<dbReference type="RefSeq" id="WP_156524809.1">
    <property type="nucleotide sequence ID" value="NZ_BDDW01000011.1"/>
</dbReference>
<name>A0ABT9TN66_PAENI</name>
<dbReference type="Proteomes" id="UP001244563">
    <property type="component" value="Unassembled WGS sequence"/>
</dbReference>
<gene>
    <name evidence="1" type="ORF">J2T10_002775</name>
</gene>
<evidence type="ECO:0000313" key="1">
    <source>
        <dbReference type="EMBL" id="MDQ0103118.1"/>
    </source>
</evidence>
<protein>
    <submittedName>
        <fullName evidence="1">Uncharacterized protein</fullName>
    </submittedName>
</protein>
<proteinExistence type="predicted"/>
<sequence length="55" mass="5782">MSSILVEPSVEDSVNARFSSVDQGFINAHNEPAMTTPSAIVTQTLVVGSTICLIC</sequence>
<dbReference type="NCBIfam" id="NF033752">
    <property type="entry name" value="linaridin_CypA"/>
    <property type="match status" value="1"/>
</dbReference>
<evidence type="ECO:0000313" key="2">
    <source>
        <dbReference type="Proteomes" id="UP001244563"/>
    </source>
</evidence>